<evidence type="ECO:0000256" key="16">
    <source>
        <dbReference type="ARBA" id="ARBA00023145"/>
    </source>
</evidence>
<dbReference type="InterPro" id="IPR007484">
    <property type="entry name" value="Peptidase_M28"/>
</dbReference>
<keyword evidence="16" id="KW-0865">Zymogen</keyword>
<organism evidence="23 24">
    <name type="scientific">Novosphingobium mangrovi</name>
    <name type="common">ex Hu et al. 2023</name>
    <dbReference type="NCBI Taxonomy" id="2930094"/>
    <lineage>
        <taxon>Bacteria</taxon>
        <taxon>Pseudomonadati</taxon>
        <taxon>Pseudomonadota</taxon>
        <taxon>Alphaproteobacteria</taxon>
        <taxon>Sphingomonadales</taxon>
        <taxon>Sphingomonadaceae</taxon>
        <taxon>Novosphingobium</taxon>
    </lineage>
</organism>
<keyword evidence="15" id="KW-0482">Metalloprotease</keyword>
<name>A0ABT0AAC0_9SPHN</name>
<dbReference type="Pfam" id="PF04389">
    <property type="entry name" value="Peptidase_M28"/>
    <property type="match status" value="1"/>
</dbReference>
<proteinExistence type="predicted"/>
<keyword evidence="12" id="KW-0256">Endoplasmic reticulum</keyword>
<comment type="subcellular location">
    <subcellularLocation>
        <location evidence="1">Endoplasmic reticulum</location>
    </subcellularLocation>
    <subcellularLocation>
        <location evidence="3">Golgi apparatus</location>
    </subcellularLocation>
    <subcellularLocation>
        <location evidence="2">Lysosome</location>
    </subcellularLocation>
    <subcellularLocation>
        <location evidence="4">Secreted</location>
    </subcellularLocation>
</comment>
<feature type="signal peptide" evidence="21">
    <location>
        <begin position="1"/>
        <end position="26"/>
    </location>
</feature>
<keyword evidence="17" id="KW-0325">Glycoprotein</keyword>
<keyword evidence="14" id="KW-0333">Golgi apparatus</keyword>
<keyword evidence="8" id="KW-0645">Protease</keyword>
<evidence type="ECO:0000256" key="17">
    <source>
        <dbReference type="ARBA" id="ARBA00023180"/>
    </source>
</evidence>
<evidence type="ECO:0000256" key="19">
    <source>
        <dbReference type="ARBA" id="ARBA00025833"/>
    </source>
</evidence>
<keyword evidence="24" id="KW-1185">Reference proteome</keyword>
<comment type="caution">
    <text evidence="23">The sequence shown here is derived from an EMBL/GenBank/DDBJ whole genome shotgun (WGS) entry which is preliminary data.</text>
</comment>
<dbReference type="RefSeq" id="WP_243797918.1">
    <property type="nucleotide sequence ID" value="NZ_JALHAT010000005.1"/>
</dbReference>
<evidence type="ECO:0000256" key="8">
    <source>
        <dbReference type="ARBA" id="ARBA00022670"/>
    </source>
</evidence>
<evidence type="ECO:0000256" key="1">
    <source>
        <dbReference type="ARBA" id="ARBA00004240"/>
    </source>
</evidence>
<evidence type="ECO:0000256" key="21">
    <source>
        <dbReference type="SAM" id="SignalP"/>
    </source>
</evidence>
<feature type="domain" description="Peptidase M28" evidence="22">
    <location>
        <begin position="248"/>
        <end position="436"/>
    </location>
</feature>
<evidence type="ECO:0000256" key="13">
    <source>
        <dbReference type="ARBA" id="ARBA00022833"/>
    </source>
</evidence>
<evidence type="ECO:0000256" key="10">
    <source>
        <dbReference type="ARBA" id="ARBA00022729"/>
    </source>
</evidence>
<evidence type="ECO:0000256" key="18">
    <source>
        <dbReference type="ARBA" id="ARBA00023228"/>
    </source>
</evidence>
<gene>
    <name evidence="23" type="ORF">MTR65_05510</name>
</gene>
<dbReference type="EMBL" id="JALHAT010000005">
    <property type="protein sequence ID" value="MCJ1960127.1"/>
    <property type="molecule type" value="Genomic_DNA"/>
</dbReference>
<dbReference type="InterPro" id="IPR039866">
    <property type="entry name" value="CPQ"/>
</dbReference>
<evidence type="ECO:0000259" key="22">
    <source>
        <dbReference type="Pfam" id="PF04389"/>
    </source>
</evidence>
<evidence type="ECO:0000256" key="4">
    <source>
        <dbReference type="ARBA" id="ARBA00004613"/>
    </source>
</evidence>
<evidence type="ECO:0000256" key="2">
    <source>
        <dbReference type="ARBA" id="ARBA00004371"/>
    </source>
</evidence>
<evidence type="ECO:0000256" key="3">
    <source>
        <dbReference type="ARBA" id="ARBA00004555"/>
    </source>
</evidence>
<keyword evidence="11" id="KW-0378">Hydrolase</keyword>
<keyword evidence="6" id="KW-0964">Secreted</keyword>
<sequence>MTRKIPSTALGAVLTAVALYASPVAAKPVEGEGVAWEITEGLTTEVGPRMAGSEAEDRARDWGKAKLEALGFQNVRIEEFATTTWQRGPEAARLTAPYPQPLAITALGFSVPTPEGGLTAPLVYFPTLEALEAAPDGSLKGKIAFVDHAMRRAQDGSGYGPYGNVRRAGPAMASERGALAIVIRSAGTDSHRNPHTGVTAFGKANPIPAGAVSNPDADLIARIAGGGKPMEISLRLEGRPLEKATSGNVIADLPGRDPSLPMILVGCHLDSWDLGTGAIDDASGCGIVAAAALAAQDGGQALRTIRVLWAGDEEQGIYYSGGDHYMKLHAGEPHALAMESDFGADRVWQVKTRFAAANSDLADKVNGAVLPLGIVPHEGAAHGGTDIGPIIAEQELAVVDLGQDGTHYFDLHHTPDDTLDKVDPAALQQNVDAWTAVLKIVANEPGAISPVPAHDEP</sequence>
<evidence type="ECO:0000256" key="11">
    <source>
        <dbReference type="ARBA" id="ARBA00022801"/>
    </source>
</evidence>
<evidence type="ECO:0000256" key="7">
    <source>
        <dbReference type="ARBA" id="ARBA00022645"/>
    </source>
</evidence>
<dbReference type="PANTHER" id="PTHR12053">
    <property type="entry name" value="PROTEASE FAMILY M28 PLASMA GLUTAMATE CARBOXYPEPTIDASE-RELATED"/>
    <property type="match status" value="1"/>
</dbReference>
<evidence type="ECO:0000256" key="9">
    <source>
        <dbReference type="ARBA" id="ARBA00022723"/>
    </source>
</evidence>
<dbReference type="Gene3D" id="3.40.630.10">
    <property type="entry name" value="Zn peptidases"/>
    <property type="match status" value="1"/>
</dbReference>
<evidence type="ECO:0000256" key="15">
    <source>
        <dbReference type="ARBA" id="ARBA00023049"/>
    </source>
</evidence>
<reference evidence="23" key="1">
    <citation type="submission" date="2022-03" db="EMBL/GenBank/DDBJ databases">
        <title>Identification of a novel bacterium isolated from mangrove sediments.</title>
        <authorList>
            <person name="Pan X."/>
        </authorList>
    </citation>
    <scope>NUCLEOTIDE SEQUENCE</scope>
    <source>
        <strain evidence="23">B2637</strain>
    </source>
</reference>
<evidence type="ECO:0000313" key="24">
    <source>
        <dbReference type="Proteomes" id="UP001162802"/>
    </source>
</evidence>
<protein>
    <recommendedName>
        <fullName evidence="5">Carboxypeptidase Q</fullName>
    </recommendedName>
    <alternativeName>
        <fullName evidence="20">Plasma glutamate carboxypeptidase</fullName>
    </alternativeName>
</protein>
<dbReference type="SUPFAM" id="SSF53187">
    <property type="entry name" value="Zn-dependent exopeptidases"/>
    <property type="match status" value="1"/>
</dbReference>
<evidence type="ECO:0000256" key="5">
    <source>
        <dbReference type="ARBA" id="ARBA00014116"/>
    </source>
</evidence>
<evidence type="ECO:0000256" key="12">
    <source>
        <dbReference type="ARBA" id="ARBA00022824"/>
    </source>
</evidence>
<evidence type="ECO:0000256" key="6">
    <source>
        <dbReference type="ARBA" id="ARBA00022525"/>
    </source>
</evidence>
<keyword evidence="7" id="KW-0121">Carboxypeptidase</keyword>
<evidence type="ECO:0000256" key="14">
    <source>
        <dbReference type="ARBA" id="ARBA00023034"/>
    </source>
</evidence>
<keyword evidence="10 21" id="KW-0732">Signal</keyword>
<evidence type="ECO:0000313" key="23">
    <source>
        <dbReference type="EMBL" id="MCJ1960127.1"/>
    </source>
</evidence>
<dbReference type="Proteomes" id="UP001162802">
    <property type="component" value="Unassembled WGS sequence"/>
</dbReference>
<keyword evidence="18" id="KW-0458">Lysosome</keyword>
<evidence type="ECO:0000256" key="20">
    <source>
        <dbReference type="ARBA" id="ARBA00033328"/>
    </source>
</evidence>
<comment type="subunit">
    <text evidence="19">Homodimer. The monomeric form is inactive while the homodimer is active.</text>
</comment>
<dbReference type="Gene3D" id="3.50.30.30">
    <property type="match status" value="1"/>
</dbReference>
<keyword evidence="9" id="KW-0479">Metal-binding</keyword>
<feature type="chain" id="PRO_5047489414" description="Carboxypeptidase Q" evidence="21">
    <location>
        <begin position="27"/>
        <end position="457"/>
    </location>
</feature>
<accession>A0ABT0AAC0</accession>
<keyword evidence="13" id="KW-0862">Zinc</keyword>
<dbReference type="PANTHER" id="PTHR12053:SF3">
    <property type="entry name" value="CARBOXYPEPTIDASE Q"/>
    <property type="match status" value="1"/>
</dbReference>